<dbReference type="GO" id="GO:0046872">
    <property type="term" value="F:metal ion binding"/>
    <property type="evidence" value="ECO:0007669"/>
    <property type="project" value="UniProtKB-KW"/>
</dbReference>
<dbReference type="SMART" id="SM00863">
    <property type="entry name" value="tRNA_SAD"/>
    <property type="match status" value="1"/>
</dbReference>
<dbReference type="PANTHER" id="PTHR43462:SF2">
    <property type="entry name" value="THREONYL AND ALANYL TRNA SYNTHETASE SECOND ADDITIONAL DOMAIN-CONTAINING PROTEIN"/>
    <property type="match status" value="1"/>
</dbReference>
<evidence type="ECO:0000259" key="4">
    <source>
        <dbReference type="SMART" id="SM00863"/>
    </source>
</evidence>
<proteinExistence type="predicted"/>
<evidence type="ECO:0000256" key="2">
    <source>
        <dbReference type="ARBA" id="ARBA00022723"/>
    </source>
</evidence>
<dbReference type="InterPro" id="IPR009000">
    <property type="entry name" value="Transl_B-barrel_sf"/>
</dbReference>
<dbReference type="SUPFAM" id="SSF50447">
    <property type="entry name" value="Translation proteins"/>
    <property type="match status" value="1"/>
</dbReference>
<dbReference type="EMBL" id="CP061081">
    <property type="protein sequence ID" value="QNT05818.1"/>
    <property type="molecule type" value="Genomic_DNA"/>
</dbReference>
<keyword evidence="3" id="KW-0862">Zinc</keyword>
<dbReference type="OrthoDB" id="9812949at2"/>
<protein>
    <submittedName>
        <fullName evidence="5">Alanyl-tRNA editing protein</fullName>
    </submittedName>
</protein>
<accession>A0A7H1J5Q2</accession>
<dbReference type="Pfam" id="PF07973">
    <property type="entry name" value="tRNA_SAD"/>
    <property type="match status" value="1"/>
</dbReference>
<evidence type="ECO:0000256" key="3">
    <source>
        <dbReference type="ARBA" id="ARBA00022833"/>
    </source>
</evidence>
<dbReference type="InterPro" id="IPR051335">
    <property type="entry name" value="Alanyl-tRNA_Editing_Enzymes"/>
</dbReference>
<evidence type="ECO:0000313" key="6">
    <source>
        <dbReference type="Proteomes" id="UP000516370"/>
    </source>
</evidence>
<dbReference type="AlphaFoldDB" id="A0A7H1J5Q2"/>
<dbReference type="PANTHER" id="PTHR43462">
    <property type="entry name" value="ALANYL-TRNA EDITING PROTEIN"/>
    <property type="match status" value="1"/>
</dbReference>
<dbReference type="Proteomes" id="UP000516370">
    <property type="component" value="Chromosome"/>
</dbReference>
<keyword evidence="2" id="KW-0479">Metal-binding</keyword>
<gene>
    <name evidence="5" type="ORF">IBG28_19585</name>
</gene>
<organism evidence="5 6">
    <name type="scientific">Marinomonas arctica</name>
    <dbReference type="NCBI Taxonomy" id="383750"/>
    <lineage>
        <taxon>Bacteria</taxon>
        <taxon>Pseudomonadati</taxon>
        <taxon>Pseudomonadota</taxon>
        <taxon>Gammaproteobacteria</taxon>
        <taxon>Oceanospirillales</taxon>
        <taxon>Oceanospirillaceae</taxon>
        <taxon>Marinomonas</taxon>
    </lineage>
</organism>
<dbReference type="Gene3D" id="3.30.980.10">
    <property type="entry name" value="Threonyl-trna Synthetase, Chain A, domain 2"/>
    <property type="match status" value="1"/>
</dbReference>
<sequence>MTTPMYLSDTYQKENTATIIKMVEMDDSLAIYCDSSVFYPQGGGQPCDLGSLIINGIAYPVHHVETTEDGIAHVLESHPSLLECNGMQCKQKIDMQRRLVNAKSHTAGHLISHIIEKMNSNLSPAKGHHYPGDSYIELIESERTNDLLSTAQINEQVNKLVTQAPRPIQSIELDLAEVQSLRPLLSHFIPQSTRVRMIAIDGFTPVPCGGTHVASTSELEGLQVTRIKRKKDRIKVSYSIHRG</sequence>
<keyword evidence="6" id="KW-1185">Reference proteome</keyword>
<reference evidence="5 6" key="1">
    <citation type="submission" date="2020-09" db="EMBL/GenBank/DDBJ databases">
        <title>Complete genome sequence of an Arctic sea ice bacterium Marinomonas arctica BSI20414.</title>
        <authorList>
            <person name="Liao L."/>
            <person name="Chen B."/>
        </authorList>
    </citation>
    <scope>NUCLEOTIDE SEQUENCE [LARGE SCALE GENOMIC DNA]</scope>
    <source>
        <strain evidence="5 6">BSI20414</strain>
    </source>
</reference>
<dbReference type="GO" id="GO:0043039">
    <property type="term" value="P:tRNA aminoacylation"/>
    <property type="evidence" value="ECO:0007669"/>
    <property type="project" value="InterPro"/>
</dbReference>
<dbReference type="GO" id="GO:0005524">
    <property type="term" value="F:ATP binding"/>
    <property type="evidence" value="ECO:0007669"/>
    <property type="project" value="InterPro"/>
</dbReference>
<dbReference type="GO" id="GO:0004812">
    <property type="term" value="F:aminoacyl-tRNA ligase activity"/>
    <property type="evidence" value="ECO:0007669"/>
    <property type="project" value="InterPro"/>
</dbReference>
<dbReference type="Gene3D" id="2.40.30.130">
    <property type="match status" value="1"/>
</dbReference>
<dbReference type="RefSeq" id="WP_111608945.1">
    <property type="nucleotide sequence ID" value="NZ_BMLJ01000025.1"/>
</dbReference>
<evidence type="ECO:0000256" key="1">
    <source>
        <dbReference type="ARBA" id="ARBA00001947"/>
    </source>
</evidence>
<dbReference type="InterPro" id="IPR012947">
    <property type="entry name" value="tRNA_SAD"/>
</dbReference>
<evidence type="ECO:0000313" key="5">
    <source>
        <dbReference type="EMBL" id="QNT05818.1"/>
    </source>
</evidence>
<comment type="cofactor">
    <cofactor evidence="1">
        <name>Zn(2+)</name>
        <dbReference type="ChEBI" id="CHEBI:29105"/>
    </cofactor>
</comment>
<name>A0A7H1J5Q2_9GAMM</name>
<dbReference type="SUPFAM" id="SSF55186">
    <property type="entry name" value="ThrRS/AlaRS common domain"/>
    <property type="match status" value="1"/>
</dbReference>
<dbReference type="KEGG" id="mard:IBG28_19585"/>
<feature type="domain" description="Threonyl/alanyl tRNA synthetase SAD" evidence="4">
    <location>
        <begin position="195"/>
        <end position="237"/>
    </location>
</feature>
<dbReference type="InterPro" id="IPR018163">
    <property type="entry name" value="Thr/Ala-tRNA-synth_IIc_edit"/>
</dbReference>